<organism evidence="3 4">
    <name type="scientific">Cellvibrio japonicus (strain Ueda107)</name>
    <name type="common">Pseudomonas fluorescens subsp. cellulosa</name>
    <dbReference type="NCBI Taxonomy" id="498211"/>
    <lineage>
        <taxon>Bacteria</taxon>
        <taxon>Pseudomonadati</taxon>
        <taxon>Pseudomonadota</taxon>
        <taxon>Gammaproteobacteria</taxon>
        <taxon>Cellvibrionales</taxon>
        <taxon>Cellvibrionaceae</taxon>
        <taxon>Cellvibrio</taxon>
    </lineage>
</organism>
<dbReference type="RefSeq" id="WP_012489361.1">
    <property type="nucleotide sequence ID" value="NC_010995.1"/>
</dbReference>
<evidence type="ECO:0000259" key="2">
    <source>
        <dbReference type="Pfam" id="PF15978"/>
    </source>
</evidence>
<dbReference type="InterPro" id="IPR009492">
    <property type="entry name" value="TniQ"/>
</dbReference>
<feature type="domain" description="TniQ" evidence="1">
    <location>
        <begin position="5"/>
        <end position="159"/>
    </location>
</feature>
<gene>
    <name evidence="3" type="primary">tnsD</name>
    <name evidence="3" type="ordered locus">CJA_3798</name>
</gene>
<dbReference type="eggNOG" id="COG3677">
    <property type="taxonomic scope" value="Bacteria"/>
</dbReference>
<proteinExistence type="predicted"/>
<dbReference type="STRING" id="498211.CJA_3798"/>
<accession>B3PIR6</accession>
<dbReference type="EMBL" id="CP000934">
    <property type="protein sequence ID" value="ACE83552.1"/>
    <property type="molecule type" value="Genomic_DNA"/>
</dbReference>
<dbReference type="Proteomes" id="UP000001036">
    <property type="component" value="Chromosome"/>
</dbReference>
<dbReference type="KEGG" id="cja:CJA_3798"/>
<evidence type="ECO:0000313" key="3">
    <source>
        <dbReference type="EMBL" id="ACE83552.1"/>
    </source>
</evidence>
<name>B3PIR6_CELJU</name>
<reference evidence="3 4" key="1">
    <citation type="journal article" date="2008" name="J. Bacteriol.">
        <title>Insights into plant cell wall degradation from the genome sequence of the soil bacterium Cellvibrio japonicus.</title>
        <authorList>
            <person name="Deboy R.T."/>
            <person name="Mongodin E.F."/>
            <person name="Fouts D.E."/>
            <person name="Tailford L.E."/>
            <person name="Khouri H."/>
            <person name="Emerson J.B."/>
            <person name="Mohamoud Y."/>
            <person name="Watkins K."/>
            <person name="Henrissat B."/>
            <person name="Gilbert H.J."/>
            <person name="Nelson K.E."/>
        </authorList>
    </citation>
    <scope>NUCLEOTIDE SEQUENCE [LARGE SCALE GENOMIC DNA]</scope>
    <source>
        <strain evidence="3 4">Ueda107</strain>
    </source>
</reference>
<dbReference type="AlphaFoldDB" id="B3PIR6"/>
<sequence length="520" mass="60450">MLGYFPVPYPDELLYSVIARYKLHQGIISDSQIVNDLFGSRNVAAVVDFPGHLLDLEQKTYHLTHITADQWLTKHSLYPAYKYFLQADRNEKVVQSVLSGKAWDVHTRTGVAASNIKVPKFLRLCKYCYRDELELFGEPYWHRLHQLSGVMVCPIHKEYLYETDALFRPQGKYEFFPAINASLVRKIPSDFTTKQKQKLMLLSQHIDELINLDLDVSISFAQWAHYYQQLAENHSYLNKSRVNHSALANHLEAYWSASVMDILGLSLSDPQWLINLFRKHRKTFHYLCHLVVWQSLGSISPLSGITGAQQLIVPTQIPIAHEVTVDVVACKEKRREWKAAITAYPKKGVKWLRITGGFGALYAWLYRNDRLWLSQNTPCQAPRNTKQFVADWVRRDTEFLKHVKNLKKSGALRNNHGRSSMSWIIKQSGQRASLEKNPDKLPKTIDFIKKIAESPDAYRWRRIESVIHDLIKQHQSLEVWIIFRKAGIRKEYQTKAIIKNIHYLKRKLSLGTSRIIQEDT</sequence>
<dbReference type="InterPro" id="IPR032750">
    <property type="entry name" value="TnsD_C"/>
</dbReference>
<evidence type="ECO:0000313" key="4">
    <source>
        <dbReference type="Proteomes" id="UP000001036"/>
    </source>
</evidence>
<dbReference type="Pfam" id="PF15978">
    <property type="entry name" value="TnsD"/>
    <property type="match status" value="2"/>
</dbReference>
<dbReference type="HOGENOM" id="CLU_033785_1_0_6"/>
<feature type="domain" description="Transposon Tn7 transposition protein TnsD C-terminal" evidence="2">
    <location>
        <begin position="203"/>
        <end position="297"/>
    </location>
</feature>
<dbReference type="Pfam" id="PF06527">
    <property type="entry name" value="TniQ"/>
    <property type="match status" value="1"/>
</dbReference>
<feature type="domain" description="Transposon Tn7 transposition protein TnsD C-terminal" evidence="2">
    <location>
        <begin position="330"/>
        <end position="448"/>
    </location>
</feature>
<evidence type="ECO:0000259" key="1">
    <source>
        <dbReference type="Pfam" id="PF06527"/>
    </source>
</evidence>
<protein>
    <submittedName>
        <fullName evidence="3">Tn7-Cj, transposition protein TnsD</fullName>
    </submittedName>
</protein>
<dbReference type="OrthoDB" id="470139at2"/>
<keyword evidence="4" id="KW-1185">Reference proteome</keyword>